<keyword evidence="4 10" id="KW-0863">Zinc-finger</keyword>
<reference evidence="12 13" key="2">
    <citation type="submission" date="2018-11" db="EMBL/GenBank/DDBJ databases">
        <authorList>
            <consortium name="Pathogen Informatics"/>
        </authorList>
    </citation>
    <scope>NUCLEOTIDE SEQUENCE [LARGE SCALE GENOMIC DNA]</scope>
    <source>
        <strain evidence="12 13">Egypt</strain>
    </source>
</reference>
<keyword evidence="7" id="KW-0238">DNA-binding</keyword>
<dbReference type="PANTHER" id="PTHR16515">
    <property type="entry name" value="PR DOMAIN ZINC FINGER PROTEIN"/>
    <property type="match status" value="1"/>
</dbReference>
<organism evidence="14">
    <name type="scientific">Echinostoma caproni</name>
    <dbReference type="NCBI Taxonomy" id="27848"/>
    <lineage>
        <taxon>Eukaryota</taxon>
        <taxon>Metazoa</taxon>
        <taxon>Spiralia</taxon>
        <taxon>Lophotrochozoa</taxon>
        <taxon>Platyhelminthes</taxon>
        <taxon>Trematoda</taxon>
        <taxon>Digenea</taxon>
        <taxon>Plagiorchiida</taxon>
        <taxon>Echinostomata</taxon>
        <taxon>Echinostomatoidea</taxon>
        <taxon>Echinostomatidae</taxon>
        <taxon>Echinostoma</taxon>
    </lineage>
</organism>
<keyword evidence="2" id="KW-0479">Metal-binding</keyword>
<evidence type="ECO:0000256" key="9">
    <source>
        <dbReference type="ARBA" id="ARBA00023242"/>
    </source>
</evidence>
<evidence type="ECO:0000256" key="1">
    <source>
        <dbReference type="ARBA" id="ARBA00004123"/>
    </source>
</evidence>
<dbReference type="OrthoDB" id="8113227at2759"/>
<dbReference type="GO" id="GO:0006357">
    <property type="term" value="P:regulation of transcription by RNA polymerase II"/>
    <property type="evidence" value="ECO:0007669"/>
    <property type="project" value="UniProtKB-ARBA"/>
</dbReference>
<dbReference type="InterPro" id="IPR013087">
    <property type="entry name" value="Znf_C2H2_type"/>
</dbReference>
<evidence type="ECO:0000256" key="6">
    <source>
        <dbReference type="ARBA" id="ARBA00023015"/>
    </source>
</evidence>
<dbReference type="PROSITE" id="PS50157">
    <property type="entry name" value="ZINC_FINGER_C2H2_2"/>
    <property type="match status" value="5"/>
</dbReference>
<dbReference type="Pfam" id="PF00096">
    <property type="entry name" value="zf-C2H2"/>
    <property type="match status" value="4"/>
</dbReference>
<evidence type="ECO:0000256" key="3">
    <source>
        <dbReference type="ARBA" id="ARBA00022737"/>
    </source>
</evidence>
<reference evidence="14" key="1">
    <citation type="submission" date="2016-06" db="UniProtKB">
        <authorList>
            <consortium name="WormBaseParasite"/>
        </authorList>
    </citation>
    <scope>IDENTIFICATION</scope>
</reference>
<feature type="domain" description="C2H2-type" evidence="11">
    <location>
        <begin position="508"/>
        <end position="535"/>
    </location>
</feature>
<dbReference type="PANTHER" id="PTHR16515:SF49">
    <property type="entry name" value="GASTRULA ZINC FINGER PROTEIN XLCGF49.1-LIKE-RELATED"/>
    <property type="match status" value="1"/>
</dbReference>
<evidence type="ECO:0000256" key="5">
    <source>
        <dbReference type="ARBA" id="ARBA00022833"/>
    </source>
</evidence>
<sequence>MRHYPNRLLIRITSSAILYSGLVPMVRQSVSMQAKSILELYSTYQLPINVQDSEKIFADNGFPGQYITTSHWPRSNWSLPQCYSDRTEEPQFHNGWPDEWESNPPESNMTSNSWNYFYEDYPSRNLQENLITEPTGECGTVHDSVGPSTTQCCWNLSNTCCTDQVHHTRAPAYTEASHMVSTHEPHNKPSFHLSLSMCMRVNLNGDDIEEFHDRMDTRGLFYCDYPEEPDPNLIEPNWSVPGGLMFTNNHCPYQTRYRNSVSPNYQIKTNQPKYITCFTEHSNLSTEKMESQPGHSFNREDYTSQYTSGGLDSLLKNDPIPLAVCHENRLDYSYCMCLENRSDFYTSFNDVKTQVPDRDHQEYFCCCPHCSRDNVARVGLIEEPHLNRPADSCRTPHICSVNSTENEPESFRLTTQDSEECCNGAADSLHQACPDVRSGADSRSYHDPKQSNVCFLCARVYARPSTLKTHLRTHSGFRPYQCVRCGKKFSQVANLTAHMRIHSGDRPFQCPICHRSFSQSSSVTTHMRTHSGERPYKCHLCTKAFADSSTLTKHIRVHSGEKPYRCAQCCVRFSQSGNLKRHSRIHMKSDERG</sequence>
<dbReference type="SMART" id="SM00355">
    <property type="entry name" value="ZnF_C2H2"/>
    <property type="match status" value="5"/>
</dbReference>
<dbReference type="GO" id="GO:0003677">
    <property type="term" value="F:DNA binding"/>
    <property type="evidence" value="ECO:0007669"/>
    <property type="project" value="UniProtKB-KW"/>
</dbReference>
<dbReference type="FunFam" id="3.30.160.60:FF:000110">
    <property type="entry name" value="Zinc finger protein-like"/>
    <property type="match status" value="1"/>
</dbReference>
<feature type="domain" description="C2H2-type" evidence="11">
    <location>
        <begin position="480"/>
        <end position="507"/>
    </location>
</feature>
<comment type="subcellular location">
    <subcellularLocation>
        <location evidence="1">Nucleus</location>
    </subcellularLocation>
</comment>
<dbReference type="FunFam" id="3.30.160.60:FF:000325">
    <property type="entry name" value="ZFP90 zinc finger protein"/>
    <property type="match status" value="1"/>
</dbReference>
<keyword evidence="3" id="KW-0677">Repeat</keyword>
<evidence type="ECO:0000256" key="2">
    <source>
        <dbReference type="ARBA" id="ARBA00022723"/>
    </source>
</evidence>
<feature type="domain" description="C2H2-type" evidence="11">
    <location>
        <begin position="564"/>
        <end position="591"/>
    </location>
</feature>
<evidence type="ECO:0000313" key="13">
    <source>
        <dbReference type="Proteomes" id="UP000272942"/>
    </source>
</evidence>
<dbReference type="SUPFAM" id="SSF57667">
    <property type="entry name" value="beta-beta-alpha zinc fingers"/>
    <property type="match status" value="3"/>
</dbReference>
<dbReference type="GO" id="GO:0008270">
    <property type="term" value="F:zinc ion binding"/>
    <property type="evidence" value="ECO:0007669"/>
    <property type="project" value="UniProtKB-KW"/>
</dbReference>
<dbReference type="InterPro" id="IPR050331">
    <property type="entry name" value="Zinc_finger"/>
</dbReference>
<dbReference type="WBParaSite" id="ECPE_0001316701-mRNA-1">
    <property type="protein sequence ID" value="ECPE_0001316701-mRNA-1"/>
    <property type="gene ID" value="ECPE_0001316701"/>
</dbReference>
<dbReference type="PROSITE" id="PS00028">
    <property type="entry name" value="ZINC_FINGER_C2H2_1"/>
    <property type="match status" value="5"/>
</dbReference>
<dbReference type="EMBL" id="UZAN01054374">
    <property type="protein sequence ID" value="VDP90400.1"/>
    <property type="molecule type" value="Genomic_DNA"/>
</dbReference>
<protein>
    <submittedName>
        <fullName evidence="14">Protein krueppel</fullName>
    </submittedName>
</protein>
<evidence type="ECO:0000256" key="4">
    <source>
        <dbReference type="ARBA" id="ARBA00022771"/>
    </source>
</evidence>
<dbReference type="InterPro" id="IPR036236">
    <property type="entry name" value="Znf_C2H2_sf"/>
</dbReference>
<name>A0A183B1P3_9TREM</name>
<evidence type="ECO:0000313" key="14">
    <source>
        <dbReference type="WBParaSite" id="ECPE_0001316701-mRNA-1"/>
    </source>
</evidence>
<evidence type="ECO:0000259" key="11">
    <source>
        <dbReference type="PROSITE" id="PS50157"/>
    </source>
</evidence>
<proteinExistence type="predicted"/>
<keyword evidence="13" id="KW-1185">Reference proteome</keyword>
<feature type="domain" description="C2H2-type" evidence="11">
    <location>
        <begin position="452"/>
        <end position="479"/>
    </location>
</feature>
<evidence type="ECO:0000256" key="10">
    <source>
        <dbReference type="PROSITE-ProRule" id="PRU00042"/>
    </source>
</evidence>
<evidence type="ECO:0000256" key="8">
    <source>
        <dbReference type="ARBA" id="ARBA00023163"/>
    </source>
</evidence>
<dbReference type="Proteomes" id="UP000272942">
    <property type="component" value="Unassembled WGS sequence"/>
</dbReference>
<keyword evidence="5" id="KW-0862">Zinc</keyword>
<dbReference type="FunFam" id="3.30.160.60:FF:001289">
    <property type="entry name" value="Zinc finger protein 574"/>
    <property type="match status" value="1"/>
</dbReference>
<evidence type="ECO:0000313" key="12">
    <source>
        <dbReference type="EMBL" id="VDP90400.1"/>
    </source>
</evidence>
<dbReference type="AlphaFoldDB" id="A0A183B1P3"/>
<dbReference type="FunFam" id="3.30.160.60:FF:002716">
    <property type="entry name" value="Zinc finger protein 212"/>
    <property type="match status" value="1"/>
</dbReference>
<dbReference type="Gene3D" id="3.30.160.60">
    <property type="entry name" value="Classic Zinc Finger"/>
    <property type="match status" value="5"/>
</dbReference>
<dbReference type="GO" id="GO:0005634">
    <property type="term" value="C:nucleus"/>
    <property type="evidence" value="ECO:0007669"/>
    <property type="project" value="UniProtKB-SubCell"/>
</dbReference>
<feature type="domain" description="C2H2-type" evidence="11">
    <location>
        <begin position="536"/>
        <end position="563"/>
    </location>
</feature>
<accession>A0A183B1P3</accession>
<keyword evidence="8" id="KW-0804">Transcription</keyword>
<evidence type="ECO:0000256" key="7">
    <source>
        <dbReference type="ARBA" id="ARBA00023125"/>
    </source>
</evidence>
<gene>
    <name evidence="12" type="ORF">ECPE_LOCUS13128</name>
</gene>
<keyword evidence="6" id="KW-0805">Transcription regulation</keyword>
<keyword evidence="9" id="KW-0539">Nucleus</keyword>